<evidence type="ECO:0000259" key="3">
    <source>
        <dbReference type="PROSITE" id="PS51390"/>
    </source>
</evidence>
<keyword evidence="1" id="KW-0732">Signal</keyword>
<dbReference type="Gene3D" id="4.10.75.10">
    <property type="entry name" value="Elafin-like"/>
    <property type="match status" value="1"/>
</dbReference>
<dbReference type="InterPro" id="IPR008197">
    <property type="entry name" value="WAP_dom"/>
</dbReference>
<dbReference type="OMA" id="HFLMAIA"/>
<dbReference type="SMART" id="SM00217">
    <property type="entry name" value="WAP"/>
    <property type="match status" value="1"/>
</dbReference>
<dbReference type="Pfam" id="PF00095">
    <property type="entry name" value="WAP"/>
    <property type="match status" value="1"/>
</dbReference>
<dbReference type="PANTHER" id="PTHR24020">
    <property type="entry name" value="COLLAGEN ALPHA"/>
    <property type="match status" value="1"/>
</dbReference>
<dbReference type="KEGG" id="epa:110237366"/>
<dbReference type="InterPro" id="IPR036645">
    <property type="entry name" value="Elafin-like_sf"/>
</dbReference>
<evidence type="ECO:0000259" key="2">
    <source>
        <dbReference type="PROSITE" id="PS50234"/>
    </source>
</evidence>
<proteinExistence type="predicted"/>
<feature type="domain" description="WAP" evidence="3">
    <location>
        <begin position="23"/>
        <end position="72"/>
    </location>
</feature>
<dbReference type="GO" id="GO:0005576">
    <property type="term" value="C:extracellular region"/>
    <property type="evidence" value="ECO:0007669"/>
    <property type="project" value="InterPro"/>
</dbReference>
<evidence type="ECO:0000313" key="5">
    <source>
        <dbReference type="Proteomes" id="UP000887567"/>
    </source>
</evidence>
<dbReference type="Pfam" id="PF00092">
    <property type="entry name" value="VWA"/>
    <property type="match status" value="1"/>
</dbReference>
<dbReference type="Proteomes" id="UP000887567">
    <property type="component" value="Unplaced"/>
</dbReference>
<dbReference type="SUPFAM" id="SSF53300">
    <property type="entry name" value="vWA-like"/>
    <property type="match status" value="1"/>
</dbReference>
<protein>
    <recommendedName>
        <fullName evidence="6">VWFA domain-containing protein</fullName>
    </recommendedName>
</protein>
<dbReference type="SMART" id="SM00327">
    <property type="entry name" value="VWA"/>
    <property type="match status" value="1"/>
</dbReference>
<dbReference type="OrthoDB" id="5986843at2759"/>
<dbReference type="GeneID" id="110237366"/>
<dbReference type="PANTHER" id="PTHR24020:SF20">
    <property type="entry name" value="PH DOMAIN-CONTAINING PROTEIN"/>
    <property type="match status" value="1"/>
</dbReference>
<dbReference type="CDD" id="cd01450">
    <property type="entry name" value="vWFA_subfamily_ECM"/>
    <property type="match status" value="1"/>
</dbReference>
<dbReference type="EnsemblMetazoa" id="XM_021042950.2">
    <property type="protein sequence ID" value="XP_020898609.1"/>
    <property type="gene ID" value="LOC110237366"/>
</dbReference>
<organism evidence="4 5">
    <name type="scientific">Exaiptasia diaphana</name>
    <name type="common">Tropical sea anemone</name>
    <name type="synonym">Aiptasia pulchella</name>
    <dbReference type="NCBI Taxonomy" id="2652724"/>
    <lineage>
        <taxon>Eukaryota</taxon>
        <taxon>Metazoa</taxon>
        <taxon>Cnidaria</taxon>
        <taxon>Anthozoa</taxon>
        <taxon>Hexacorallia</taxon>
        <taxon>Actiniaria</taxon>
        <taxon>Aiptasiidae</taxon>
        <taxon>Exaiptasia</taxon>
    </lineage>
</organism>
<sequence length="221" mass="24753">MGNHFLMAIALVVFVTGDVSLSQRIRPGRCALYEKQPNCPVYTWDRCSCDQDCPLNMKCCFTGCRNVCIFPDKAVTITTKADVVFVMDSSGSISKDDYRKEKEFVKQLANIFDISRNQARASVIIYDDNPKLIFSFEDELDNRNVSAAIQGLQHLKGHTRIDKALAVAENVFTDARPTVPRIAFILTDGKQTADFDAKPLDVASKPLKVIIQFHVIIEICV</sequence>
<feature type="domain" description="VWFA" evidence="2">
    <location>
        <begin position="82"/>
        <end position="221"/>
    </location>
</feature>
<feature type="chain" id="PRO_5037839720" description="VWFA domain-containing protein" evidence="1">
    <location>
        <begin position="23"/>
        <end position="221"/>
    </location>
</feature>
<dbReference type="InterPro" id="IPR036465">
    <property type="entry name" value="vWFA_dom_sf"/>
</dbReference>
<evidence type="ECO:0008006" key="6">
    <source>
        <dbReference type="Google" id="ProtNLM"/>
    </source>
</evidence>
<dbReference type="InterPro" id="IPR050525">
    <property type="entry name" value="ECM_Assembly_Org"/>
</dbReference>
<dbReference type="Gene3D" id="3.40.50.410">
    <property type="entry name" value="von Willebrand factor, type A domain"/>
    <property type="match status" value="1"/>
</dbReference>
<reference evidence="4" key="1">
    <citation type="submission" date="2022-11" db="UniProtKB">
        <authorList>
            <consortium name="EnsemblMetazoa"/>
        </authorList>
    </citation>
    <scope>IDENTIFICATION</scope>
</reference>
<keyword evidence="5" id="KW-1185">Reference proteome</keyword>
<dbReference type="GO" id="GO:0030414">
    <property type="term" value="F:peptidase inhibitor activity"/>
    <property type="evidence" value="ECO:0007669"/>
    <property type="project" value="InterPro"/>
</dbReference>
<dbReference type="PROSITE" id="PS50234">
    <property type="entry name" value="VWFA"/>
    <property type="match status" value="1"/>
</dbReference>
<dbReference type="RefSeq" id="XP_020898609.1">
    <property type="nucleotide sequence ID" value="XM_021042950.2"/>
</dbReference>
<dbReference type="AlphaFoldDB" id="A0A913X450"/>
<dbReference type="PRINTS" id="PR00453">
    <property type="entry name" value="VWFADOMAIN"/>
</dbReference>
<evidence type="ECO:0000256" key="1">
    <source>
        <dbReference type="SAM" id="SignalP"/>
    </source>
</evidence>
<evidence type="ECO:0000313" key="4">
    <source>
        <dbReference type="EnsemblMetazoa" id="XP_020898609.1"/>
    </source>
</evidence>
<feature type="signal peptide" evidence="1">
    <location>
        <begin position="1"/>
        <end position="22"/>
    </location>
</feature>
<dbReference type="PROSITE" id="PS51390">
    <property type="entry name" value="WAP"/>
    <property type="match status" value="1"/>
</dbReference>
<dbReference type="InterPro" id="IPR002035">
    <property type="entry name" value="VWF_A"/>
</dbReference>
<name>A0A913X450_EXADI</name>
<dbReference type="CDD" id="cd00199">
    <property type="entry name" value="WAP"/>
    <property type="match status" value="1"/>
</dbReference>
<accession>A0A913X450</accession>